<dbReference type="PROSITE" id="PS51469">
    <property type="entry name" value="SUN"/>
    <property type="match status" value="1"/>
</dbReference>
<evidence type="ECO:0000256" key="4">
    <source>
        <dbReference type="ARBA" id="ARBA00023136"/>
    </source>
</evidence>
<evidence type="ECO:0000259" key="6">
    <source>
        <dbReference type="PROSITE" id="PS51469"/>
    </source>
</evidence>
<feature type="compositionally biased region" description="Acidic residues" evidence="5">
    <location>
        <begin position="85"/>
        <end position="96"/>
    </location>
</feature>
<feature type="domain" description="SUN" evidence="6">
    <location>
        <begin position="492"/>
        <end position="701"/>
    </location>
</feature>
<evidence type="ECO:0000256" key="3">
    <source>
        <dbReference type="ARBA" id="ARBA00022989"/>
    </source>
</evidence>
<evidence type="ECO:0000256" key="1">
    <source>
        <dbReference type="ARBA" id="ARBA00004370"/>
    </source>
</evidence>
<dbReference type="GO" id="GO:0034993">
    <property type="term" value="C:meiotic nuclear membrane microtubule tethering complex"/>
    <property type="evidence" value="ECO:0007669"/>
    <property type="project" value="TreeGrafter"/>
</dbReference>
<evidence type="ECO:0000313" key="7">
    <source>
        <dbReference type="EMBL" id="ODV86954.1"/>
    </source>
</evidence>
<dbReference type="PANTHER" id="PTHR12911:SF8">
    <property type="entry name" value="KLAROID PROTEIN-RELATED"/>
    <property type="match status" value="1"/>
</dbReference>
<keyword evidence="2" id="KW-0812">Transmembrane</keyword>
<sequence>MSRLISQEKLEEIASKFDWKAFDENVEDADDLSDDNSYIKDKSTFVLQKHDLEYLNREFQLKKRNWRDSTPAIQNEQPLKKSIFDDDSDSEEDPDYTDNYKHTNYSSTDEDDLSDEDDIYDLTREIQELESENELENDTDNEYIVDTTDSIYEPPTIMKSKIIIYCIKSIPALIVFASILLVTKMVSMGSYTDNSIDVGLIHHKFHAYEKKLTELSSKQISLQLSYNDIETKSNKVNNELQTKIDSLRLLTSNMINNFEKNVLEVSSIRSGYDSINKQILTIHEELTGLQDGGVETTGDSPVTIARLKALETDHKDLMTKVEDLQKYKFKLEAQFKDLDSRVYQSISQHLPSFVPVIYKQESGFETIPEFDNYMKQLIVRQLNDFDAHGLQPSWDEFVEVNDLKLEKYIIDTAVKNNFRIVSQSDLKESIDSMKSTLKHQLETMKHDLESKQSVVDPAAITRLVKSAISNELNSRYEFQNSNIVNYASYDNGARVIENLTTLPRLKRIRTQVLDRVMHGIFDFIKRNTVGPKRTLIGLNEIDLVKRENSPSNALVANNQFWQALTEDLPVTFAVKLSQNIFIKQVGISYPKINYLLSAAPRKINLLVEPANTRHFKILKNKMSNYYNQDFVNKHLDKYSKISEFEYSIKVSESFQDFPILEDVQQILNEFPIKSVVLLIESNWGNDQVVVLYGIKVFGLTEFEMKNSRVMLTEKFDPKPKHDHKIKISDLGNDIPF</sequence>
<dbReference type="Proteomes" id="UP000094801">
    <property type="component" value="Unassembled WGS sequence"/>
</dbReference>
<dbReference type="InterPro" id="IPR045119">
    <property type="entry name" value="SUN1-5"/>
</dbReference>
<reference evidence="8" key="1">
    <citation type="submission" date="2016-04" db="EMBL/GenBank/DDBJ databases">
        <title>Comparative genomics of biotechnologically important yeasts.</title>
        <authorList>
            <consortium name="DOE Joint Genome Institute"/>
            <person name="Riley R."/>
            <person name="Haridas S."/>
            <person name="Wolfe K.H."/>
            <person name="Lopes M.R."/>
            <person name="Hittinger C.T."/>
            <person name="Goker M."/>
            <person name="Salamov A."/>
            <person name="Wisecaver J."/>
            <person name="Long T.M."/>
            <person name="Aerts A.L."/>
            <person name="Barry K."/>
            <person name="Choi C."/>
            <person name="Clum A."/>
            <person name="Coughlan A.Y."/>
            <person name="Deshpande S."/>
            <person name="Douglass A.P."/>
            <person name="Hanson S.J."/>
            <person name="Klenk H.-P."/>
            <person name="Labutti K."/>
            <person name="Lapidus A."/>
            <person name="Lindquist E."/>
            <person name="Lipzen A."/>
            <person name="Meier-Kolthoff J.P."/>
            <person name="Ohm R.A."/>
            <person name="Otillar R.P."/>
            <person name="Pangilinan J."/>
            <person name="Peng Y."/>
            <person name="Rokas A."/>
            <person name="Rosa C.A."/>
            <person name="Scheuner C."/>
            <person name="Sibirny A.A."/>
            <person name="Slot J.C."/>
            <person name="Stielow J.B."/>
            <person name="Sun H."/>
            <person name="Kurtzman C.P."/>
            <person name="Blackwell M."/>
            <person name="Grigoriev I.V."/>
            <person name="Jeffries T.W."/>
        </authorList>
    </citation>
    <scope>NUCLEOTIDE SEQUENCE [LARGE SCALE GENOMIC DNA]</scope>
    <source>
        <strain evidence="8">NRRL YB-2248</strain>
    </source>
</reference>
<proteinExistence type="predicted"/>
<accession>A0A1E4T5C3</accession>
<comment type="subcellular location">
    <subcellularLocation>
        <location evidence="1">Membrane</location>
    </subcellularLocation>
</comment>
<keyword evidence="8" id="KW-1185">Reference proteome</keyword>
<dbReference type="GO" id="GO:0043495">
    <property type="term" value="F:protein-membrane adaptor activity"/>
    <property type="evidence" value="ECO:0007669"/>
    <property type="project" value="TreeGrafter"/>
</dbReference>
<gene>
    <name evidence="7" type="ORF">CANARDRAFT_27296</name>
</gene>
<evidence type="ECO:0000256" key="5">
    <source>
        <dbReference type="SAM" id="MobiDB-lite"/>
    </source>
</evidence>
<organism evidence="7 8">
    <name type="scientific">[Candida] arabinofermentans NRRL YB-2248</name>
    <dbReference type="NCBI Taxonomy" id="983967"/>
    <lineage>
        <taxon>Eukaryota</taxon>
        <taxon>Fungi</taxon>
        <taxon>Dikarya</taxon>
        <taxon>Ascomycota</taxon>
        <taxon>Saccharomycotina</taxon>
        <taxon>Pichiomycetes</taxon>
        <taxon>Pichiales</taxon>
        <taxon>Pichiaceae</taxon>
        <taxon>Ogataea</taxon>
        <taxon>Ogataea/Candida clade</taxon>
    </lineage>
</organism>
<dbReference type="STRING" id="983967.A0A1E4T5C3"/>
<dbReference type="OrthoDB" id="3997571at2759"/>
<evidence type="ECO:0000313" key="8">
    <source>
        <dbReference type="Proteomes" id="UP000094801"/>
    </source>
</evidence>
<dbReference type="InterPro" id="IPR012919">
    <property type="entry name" value="SUN_dom"/>
</dbReference>
<dbReference type="Gene3D" id="2.60.120.260">
    <property type="entry name" value="Galactose-binding domain-like"/>
    <property type="match status" value="1"/>
</dbReference>
<keyword evidence="4" id="KW-0472">Membrane</keyword>
<protein>
    <recommendedName>
        <fullName evidence="6">SUN domain-containing protein</fullName>
    </recommendedName>
</protein>
<name>A0A1E4T5C3_9ASCO</name>
<dbReference type="AlphaFoldDB" id="A0A1E4T5C3"/>
<feature type="region of interest" description="Disordered" evidence="5">
    <location>
        <begin position="77"/>
        <end position="115"/>
    </location>
</feature>
<dbReference type="EMBL" id="KV453849">
    <property type="protein sequence ID" value="ODV86954.1"/>
    <property type="molecule type" value="Genomic_DNA"/>
</dbReference>
<dbReference type="PANTHER" id="PTHR12911">
    <property type="entry name" value="SAD1/UNC-84-LIKE PROTEIN-RELATED"/>
    <property type="match status" value="1"/>
</dbReference>
<evidence type="ECO:0000256" key="2">
    <source>
        <dbReference type="ARBA" id="ARBA00022692"/>
    </source>
</evidence>
<keyword evidence="3" id="KW-1133">Transmembrane helix</keyword>
<dbReference type="Pfam" id="PF07738">
    <property type="entry name" value="Sad1_UNC"/>
    <property type="match status" value="1"/>
</dbReference>